<evidence type="ECO:0000256" key="1">
    <source>
        <dbReference type="SAM" id="MobiDB-lite"/>
    </source>
</evidence>
<dbReference type="AlphaFoldDB" id="A0A0V1BHH5"/>
<keyword evidence="3" id="KW-1185">Reference proteome</keyword>
<evidence type="ECO:0000313" key="2">
    <source>
        <dbReference type="EMBL" id="KRY36184.1"/>
    </source>
</evidence>
<dbReference type="InParanoid" id="A0A0V1BHH5"/>
<reference evidence="2 3" key="1">
    <citation type="submission" date="2015-01" db="EMBL/GenBank/DDBJ databases">
        <title>Evolution of Trichinella species and genotypes.</title>
        <authorList>
            <person name="Korhonen P.K."/>
            <person name="Edoardo P."/>
            <person name="Giuseppe L.R."/>
            <person name="Gasser R.B."/>
        </authorList>
    </citation>
    <scope>NUCLEOTIDE SEQUENCE [LARGE SCALE GENOMIC DNA]</scope>
    <source>
        <strain evidence="2">ISS3</strain>
    </source>
</reference>
<accession>A0A0V1BHH5</accession>
<feature type="region of interest" description="Disordered" evidence="1">
    <location>
        <begin position="171"/>
        <end position="193"/>
    </location>
</feature>
<organism evidence="2 3">
    <name type="scientific">Trichinella spiralis</name>
    <name type="common">Trichina worm</name>
    <dbReference type="NCBI Taxonomy" id="6334"/>
    <lineage>
        <taxon>Eukaryota</taxon>
        <taxon>Metazoa</taxon>
        <taxon>Ecdysozoa</taxon>
        <taxon>Nematoda</taxon>
        <taxon>Enoplea</taxon>
        <taxon>Dorylaimia</taxon>
        <taxon>Trichinellida</taxon>
        <taxon>Trichinellidae</taxon>
        <taxon>Trichinella</taxon>
    </lineage>
</organism>
<name>A0A0V1BHH5_TRISP</name>
<dbReference type="Proteomes" id="UP000054776">
    <property type="component" value="Unassembled WGS sequence"/>
</dbReference>
<dbReference type="EMBL" id="JYDH01000045">
    <property type="protein sequence ID" value="KRY36184.1"/>
    <property type="molecule type" value="Genomic_DNA"/>
</dbReference>
<protein>
    <submittedName>
        <fullName evidence="2">Uncharacterized protein</fullName>
    </submittedName>
</protein>
<gene>
    <name evidence="2" type="ORF">T01_9609</name>
</gene>
<evidence type="ECO:0000313" key="3">
    <source>
        <dbReference type="Proteomes" id="UP000054776"/>
    </source>
</evidence>
<proteinExistence type="predicted"/>
<sequence length="193" mass="21538">MHGKQNLERTTVAWVSPILLSQSTVALISRLLTMTSREPASQCSIINVRNRHASSISRLLLLVKAEISLEYSYLTDPPQNKSETGRILSLDLSKGFMLKSQKLKRLRQKQIACIGNAGLERENRRCCRIIAKRGVINRSGEGVKEKLKCLQSIKHPNFIPSNVEGQKAKSCTSSVSQNKRSPCKKMTNSFLAS</sequence>
<dbReference type="OrthoDB" id="10524548at2759"/>
<comment type="caution">
    <text evidence="2">The sequence shown here is derived from an EMBL/GenBank/DDBJ whole genome shotgun (WGS) entry which is preliminary data.</text>
</comment>